<organism evidence="2 3">
    <name type="scientific">Caerostris extrusa</name>
    <name type="common">Bark spider</name>
    <name type="synonym">Caerostris bankana</name>
    <dbReference type="NCBI Taxonomy" id="172846"/>
    <lineage>
        <taxon>Eukaryota</taxon>
        <taxon>Metazoa</taxon>
        <taxon>Ecdysozoa</taxon>
        <taxon>Arthropoda</taxon>
        <taxon>Chelicerata</taxon>
        <taxon>Arachnida</taxon>
        <taxon>Araneae</taxon>
        <taxon>Araneomorphae</taxon>
        <taxon>Entelegynae</taxon>
        <taxon>Araneoidea</taxon>
        <taxon>Araneidae</taxon>
        <taxon>Caerostris</taxon>
    </lineage>
</organism>
<reference evidence="2 3" key="1">
    <citation type="submission" date="2021-06" db="EMBL/GenBank/DDBJ databases">
        <title>Caerostris extrusa draft genome.</title>
        <authorList>
            <person name="Kono N."/>
            <person name="Arakawa K."/>
        </authorList>
    </citation>
    <scope>NUCLEOTIDE SEQUENCE [LARGE SCALE GENOMIC DNA]</scope>
</reference>
<keyword evidence="1" id="KW-1133">Transmembrane helix</keyword>
<sequence length="100" mass="11394">MKSSYYIFKIHKIPLHNFYVFLFIIILDKKTAAYLRHFARKLTKRGMRPPTAIYRLKRETLIPKVGFCKGAIVNNLPPGAGNGSLEFQWSLDHSVSVGVG</sequence>
<accession>A0AAV4Y476</accession>
<dbReference type="EMBL" id="BPLR01001281">
    <property type="protein sequence ID" value="GIZ01319.1"/>
    <property type="molecule type" value="Genomic_DNA"/>
</dbReference>
<evidence type="ECO:0008006" key="4">
    <source>
        <dbReference type="Google" id="ProtNLM"/>
    </source>
</evidence>
<evidence type="ECO:0000313" key="2">
    <source>
        <dbReference type="EMBL" id="GIZ01319.1"/>
    </source>
</evidence>
<keyword evidence="1" id="KW-0472">Membrane</keyword>
<evidence type="ECO:0000313" key="3">
    <source>
        <dbReference type="Proteomes" id="UP001054945"/>
    </source>
</evidence>
<evidence type="ECO:0000256" key="1">
    <source>
        <dbReference type="SAM" id="Phobius"/>
    </source>
</evidence>
<keyword evidence="3" id="KW-1185">Reference proteome</keyword>
<dbReference type="Proteomes" id="UP001054945">
    <property type="component" value="Unassembled WGS sequence"/>
</dbReference>
<proteinExistence type="predicted"/>
<comment type="caution">
    <text evidence="2">The sequence shown here is derived from an EMBL/GenBank/DDBJ whole genome shotgun (WGS) entry which is preliminary data.</text>
</comment>
<keyword evidence="1" id="KW-0812">Transmembrane</keyword>
<feature type="transmembrane region" description="Helical" evidence="1">
    <location>
        <begin position="6"/>
        <end position="27"/>
    </location>
</feature>
<name>A0AAV4Y476_CAEEX</name>
<gene>
    <name evidence="2" type="ORF">CEXT_434261</name>
</gene>
<protein>
    <recommendedName>
        <fullName evidence="4">Ribosomal protein L16</fullName>
    </recommendedName>
</protein>
<dbReference type="AlphaFoldDB" id="A0AAV4Y476"/>